<evidence type="ECO:0000313" key="3">
    <source>
        <dbReference type="Proteomes" id="UP000070457"/>
    </source>
</evidence>
<keyword evidence="2" id="KW-0378">Hydrolase</keyword>
<dbReference type="EC" id="3.1.1.23" evidence="2"/>
<dbReference type="Proteomes" id="UP000070457">
    <property type="component" value="Unassembled WGS sequence"/>
</dbReference>
<evidence type="ECO:0000259" key="1">
    <source>
        <dbReference type="Pfam" id="PF12146"/>
    </source>
</evidence>
<dbReference type="InterPro" id="IPR022742">
    <property type="entry name" value="Hydrolase_4"/>
</dbReference>
<dbReference type="AlphaFoldDB" id="A0A136M0M7"/>
<dbReference type="STRING" id="1617426.TR69_WS6001000328"/>
<sequence>MQTEKFAIENPQGYLLAGTVSRPDKDKGKPVLLLHGFTGYKEEIHLESLSDTLVNAGYMPVRFDASGFGESEGPISQFTVSNYLSDVETVYRWITSEREKTDPTMHVVGTSLGGLVALYFARSHADVDKVCVISSPTKLGRSGYIKDQQNAWKKQGYLIKSSSRFGRLHIPYTFYTDAQKYDALDILPDINSQLLVIAGDQDTTVPAEETMKIFAHAQEPKHSILIEGMRHDYKHQPDILKQVNESVVRFLLG</sequence>
<feature type="domain" description="Serine aminopeptidase S33" evidence="1">
    <location>
        <begin position="31"/>
        <end position="144"/>
    </location>
</feature>
<accession>A0A136M0M7</accession>
<organism evidence="2 3">
    <name type="scientific">candidate division WS6 bacterium OLB20</name>
    <dbReference type="NCBI Taxonomy" id="1617426"/>
    <lineage>
        <taxon>Bacteria</taxon>
        <taxon>Candidatus Dojkabacteria</taxon>
    </lineage>
</organism>
<proteinExistence type="predicted"/>
<dbReference type="SUPFAM" id="SSF53474">
    <property type="entry name" value="alpha/beta-Hydrolases"/>
    <property type="match status" value="1"/>
</dbReference>
<reference evidence="2 3" key="1">
    <citation type="submission" date="2015-02" db="EMBL/GenBank/DDBJ databases">
        <title>Improved understanding of the partial-nitritation anammox process through 23 genomes representing the majority of the microbial community.</title>
        <authorList>
            <person name="Speth D.R."/>
            <person name="In T Zandt M."/>
            <person name="Guerrero Cruz S."/>
            <person name="Jetten M.S."/>
            <person name="Dutilh B.E."/>
        </authorList>
    </citation>
    <scope>NUCLEOTIDE SEQUENCE [LARGE SCALE GENOMIC DNA]</scope>
    <source>
        <strain evidence="2">OLB20</strain>
    </source>
</reference>
<dbReference type="InterPro" id="IPR029058">
    <property type="entry name" value="AB_hydrolase_fold"/>
</dbReference>
<name>A0A136M0M7_9BACT</name>
<evidence type="ECO:0000313" key="2">
    <source>
        <dbReference type="EMBL" id="KXK27451.1"/>
    </source>
</evidence>
<dbReference type="PANTHER" id="PTHR12277">
    <property type="entry name" value="ALPHA/BETA HYDROLASE DOMAIN-CONTAINING PROTEIN"/>
    <property type="match status" value="1"/>
</dbReference>
<dbReference type="Pfam" id="PF12146">
    <property type="entry name" value="Hydrolase_4"/>
    <property type="match status" value="1"/>
</dbReference>
<protein>
    <submittedName>
        <fullName evidence="2">Thermostable monoacylglycerol lipase</fullName>
        <ecNumber evidence="2">3.1.1.23</ecNumber>
    </submittedName>
</protein>
<dbReference type="EMBL" id="JYNZ01000002">
    <property type="protein sequence ID" value="KXK27451.1"/>
    <property type="molecule type" value="Genomic_DNA"/>
</dbReference>
<comment type="caution">
    <text evidence="2">The sequence shown here is derived from an EMBL/GenBank/DDBJ whole genome shotgun (WGS) entry which is preliminary data.</text>
</comment>
<dbReference type="GO" id="GO:0047372">
    <property type="term" value="F:monoacylglycerol lipase activity"/>
    <property type="evidence" value="ECO:0007669"/>
    <property type="project" value="UniProtKB-EC"/>
</dbReference>
<dbReference type="Gene3D" id="3.40.50.1820">
    <property type="entry name" value="alpha/beta hydrolase"/>
    <property type="match status" value="1"/>
</dbReference>
<gene>
    <name evidence="2" type="ORF">TR69_WS6001000328</name>
</gene>